<keyword evidence="4" id="KW-1185">Reference proteome</keyword>
<gene>
    <name evidence="3" type="ORF">SAMN00768000_0165</name>
</gene>
<organism evidence="3 4">
    <name type="scientific">Sulfobacillus thermosulfidooxidans (strain DSM 9293 / VKM B-1269 / AT-1)</name>
    <dbReference type="NCBI Taxonomy" id="929705"/>
    <lineage>
        <taxon>Bacteria</taxon>
        <taxon>Bacillati</taxon>
        <taxon>Bacillota</taxon>
        <taxon>Clostridia</taxon>
        <taxon>Eubacteriales</taxon>
        <taxon>Clostridiales Family XVII. Incertae Sedis</taxon>
        <taxon>Sulfobacillus</taxon>
    </lineage>
</organism>
<keyword evidence="2" id="KW-1133">Transmembrane helix</keyword>
<dbReference type="RefSeq" id="WP_084660687.1">
    <property type="nucleotide sequence ID" value="NZ_FWWY01000001.1"/>
</dbReference>
<proteinExistence type="predicted"/>
<evidence type="ECO:0000256" key="2">
    <source>
        <dbReference type="SAM" id="Phobius"/>
    </source>
</evidence>
<protein>
    <submittedName>
        <fullName evidence="3">Uncharacterized protein</fullName>
    </submittedName>
</protein>
<accession>A0A1W1W6M8</accession>
<keyword evidence="2" id="KW-0812">Transmembrane</keyword>
<keyword evidence="2" id="KW-0472">Membrane</keyword>
<evidence type="ECO:0000313" key="3">
    <source>
        <dbReference type="EMBL" id="SMC01936.1"/>
    </source>
</evidence>
<evidence type="ECO:0000313" key="4">
    <source>
        <dbReference type="Proteomes" id="UP000192660"/>
    </source>
</evidence>
<dbReference type="OrthoDB" id="2087219at2"/>
<evidence type="ECO:0000256" key="1">
    <source>
        <dbReference type="SAM" id="MobiDB-lite"/>
    </source>
</evidence>
<dbReference type="EMBL" id="FWWY01000001">
    <property type="protein sequence ID" value="SMC01936.1"/>
    <property type="molecule type" value="Genomic_DNA"/>
</dbReference>
<dbReference type="AlphaFoldDB" id="A0A1W1W6M8"/>
<dbReference type="Proteomes" id="UP000192660">
    <property type="component" value="Unassembled WGS sequence"/>
</dbReference>
<feature type="region of interest" description="Disordered" evidence="1">
    <location>
        <begin position="178"/>
        <end position="204"/>
    </location>
</feature>
<reference evidence="4" key="1">
    <citation type="submission" date="2017-04" db="EMBL/GenBank/DDBJ databases">
        <authorList>
            <person name="Varghese N."/>
            <person name="Submissions S."/>
        </authorList>
    </citation>
    <scope>NUCLEOTIDE SEQUENCE [LARGE SCALE GENOMIC DNA]</scope>
    <source>
        <strain evidence="4">DSM 9293</strain>
    </source>
</reference>
<sequence length="204" mass="20607">MQSWMGQPRSRGPDGIAIWILSVGFSLILAVAVFITTVAARWQSVESQLHVALTSAVRTAVAYSYASESASSLQVSTSQFTQDLEQAALSELSTASSVTGCVPVPGVPATCSTANGATWVGIPVATQLAQNGVVDLGVAPSGSGQFTVALVLNPPPVWGIQAPLGSSQVATINLGNSTSVQQQSSGNGSGGSMMPGGLSNGMMP</sequence>
<feature type="transmembrane region" description="Helical" evidence="2">
    <location>
        <begin position="16"/>
        <end position="40"/>
    </location>
</feature>
<feature type="compositionally biased region" description="Low complexity" evidence="1">
    <location>
        <begin position="195"/>
        <end position="204"/>
    </location>
</feature>
<name>A0A1W1W6M8_SULTA</name>